<evidence type="ECO:0000313" key="1">
    <source>
        <dbReference type="EMBL" id="PRW89903.1"/>
    </source>
</evidence>
<dbReference type="Pfam" id="PF24175">
    <property type="entry name" value="SU10_adaptor"/>
    <property type="match status" value="1"/>
</dbReference>
<dbReference type="RefSeq" id="WP_106118250.1">
    <property type="nucleotide sequence ID" value="NZ_PVUH01000013.1"/>
</dbReference>
<gene>
    <name evidence="1" type="ORF">C7A10_19365</name>
</gene>
<reference evidence="1 2" key="1">
    <citation type="submission" date="2018-03" db="EMBL/GenBank/DDBJ databases">
        <title>Blue discolouration in mozzarella cheese caused by Pseudomonas fluorescens.</title>
        <authorList>
            <person name="Chiesa F."/>
            <person name="Dalmasso A."/>
            <person name="Lomonaco S."/>
        </authorList>
    </citation>
    <scope>NUCLEOTIDE SEQUENCE [LARGE SCALE GENOMIC DNA]</scope>
    <source>
        <strain evidence="1 2">11293</strain>
    </source>
</reference>
<protein>
    <recommendedName>
        <fullName evidence="3">Phage protein</fullName>
    </recommendedName>
</protein>
<accession>A0A2T0I3J7</accession>
<dbReference type="AlphaFoldDB" id="A0A2T0I3J7"/>
<dbReference type="InterPro" id="IPR056209">
    <property type="entry name" value="SU10_adaptor"/>
</dbReference>
<organism evidence="1 2">
    <name type="scientific">Pseudomonas fluorescens</name>
    <dbReference type="NCBI Taxonomy" id="294"/>
    <lineage>
        <taxon>Bacteria</taxon>
        <taxon>Pseudomonadati</taxon>
        <taxon>Pseudomonadota</taxon>
        <taxon>Gammaproteobacteria</taxon>
        <taxon>Pseudomonadales</taxon>
        <taxon>Pseudomonadaceae</taxon>
        <taxon>Pseudomonas</taxon>
    </lineage>
</organism>
<comment type="caution">
    <text evidence="1">The sequence shown here is derived from an EMBL/GenBank/DDBJ whole genome shotgun (WGS) entry which is preliminary data.</text>
</comment>
<name>A0A2T0I3J7_PSEFL</name>
<proteinExistence type="predicted"/>
<evidence type="ECO:0008006" key="3">
    <source>
        <dbReference type="Google" id="ProtNLM"/>
    </source>
</evidence>
<sequence length="232" mass="25525">MAVTTVGNILTRAKKILQEVTSNGTRWANTELLDWLNEGYAAICNIKPNASSVTAEITCDPGTRQSIPEGGLRLLEVVRNITPAGGGLSVILTTRGAIDSTRRRWHAEQQVEEIEQYIFDEAAPRQFYVYPPAMATSKLEIIYSSVPDPHAQEMATDAAAEKIRLDDSFAPVLVDYILSRAYAKDAEHAANLNRATMHFQMFQAALGMKVQTDRMLGPLPVAAPSQQQVPQQ</sequence>
<dbReference type="EMBL" id="PVUH01000013">
    <property type="protein sequence ID" value="PRW89903.1"/>
    <property type="molecule type" value="Genomic_DNA"/>
</dbReference>
<dbReference type="Proteomes" id="UP000239731">
    <property type="component" value="Unassembled WGS sequence"/>
</dbReference>
<evidence type="ECO:0000313" key="2">
    <source>
        <dbReference type="Proteomes" id="UP000239731"/>
    </source>
</evidence>